<evidence type="ECO:0000313" key="2">
    <source>
        <dbReference type="Proteomes" id="UP000008898"/>
    </source>
</evidence>
<accession>G0KZS2</accession>
<sequence length="47" mass="5598">MPWLFFYTLFIPLYSSLKNFQQIPSQTHKSFLLIFNILTISPLTFSI</sequence>
<keyword evidence="2" id="KW-1185">Reference proteome</keyword>
<dbReference type="EMBL" id="FP476056">
    <property type="protein sequence ID" value="CAZ97147.1"/>
    <property type="molecule type" value="Genomic_DNA"/>
</dbReference>
<dbReference type="Proteomes" id="UP000008898">
    <property type="component" value="Chromosome"/>
</dbReference>
<dbReference type="KEGG" id="zga:ZOBELLIA_3001"/>
<protein>
    <submittedName>
        <fullName evidence="1">Uncharacterized protein</fullName>
    </submittedName>
</protein>
<gene>
    <name evidence="1" type="ordered locus">zobellia_3001</name>
</gene>
<organism evidence="1 2">
    <name type="scientific">Zobellia galactanivorans (strain DSM 12802 / CCUG 47099 / CIP 106680 / NCIMB 13871 / Dsij)</name>
    <dbReference type="NCBI Taxonomy" id="63186"/>
    <lineage>
        <taxon>Bacteria</taxon>
        <taxon>Pseudomonadati</taxon>
        <taxon>Bacteroidota</taxon>
        <taxon>Flavobacteriia</taxon>
        <taxon>Flavobacteriales</taxon>
        <taxon>Flavobacteriaceae</taxon>
        <taxon>Zobellia</taxon>
    </lineage>
</organism>
<dbReference type="AlphaFoldDB" id="G0KZS2"/>
<reference evidence="2" key="1">
    <citation type="submission" date="2009-07" db="EMBL/GenBank/DDBJ databases">
        <title>Complete genome sequence of Zobellia galactanivorans Dsij.</title>
        <authorList>
            <consortium name="Genoscope - CEA"/>
        </authorList>
    </citation>
    <scope>NUCLEOTIDE SEQUENCE [LARGE SCALE GENOMIC DNA]</scope>
    <source>
        <strain evidence="2">DSM 12802 / CCUG 47099 / CIP 106680 / NCIMB 13871 / Dsij</strain>
    </source>
</reference>
<reference evidence="1 2" key="2">
    <citation type="journal article" date="2012" name="Environ. Microbiol.">
        <title>Characterization of the first alginolytic operons in a marine bacterium: from their emergence in marine Flavobacteriia to their independent transfers to marine Proteobacteria and human gut Bacteroides.</title>
        <authorList>
            <person name="Thomas F."/>
            <person name="Barbeyron T."/>
            <person name="Tonon T."/>
            <person name="Genicot S."/>
            <person name="Czjzek M."/>
            <person name="Michel G."/>
        </authorList>
    </citation>
    <scope>NUCLEOTIDE SEQUENCE [LARGE SCALE GENOMIC DNA]</scope>
    <source>
        <strain evidence="2">DSM 12802 / CCUG 47099 / CIP 106680 / NCIMB 13871 / Dsij</strain>
    </source>
</reference>
<proteinExistence type="predicted"/>
<evidence type="ECO:0000313" key="1">
    <source>
        <dbReference type="EMBL" id="CAZ97147.1"/>
    </source>
</evidence>
<dbReference type="HOGENOM" id="CLU_3175090_0_0_10"/>
<name>G0KZS2_ZOBGA</name>